<sequence length="80" mass="9402">MCNLLSFMLTPSSFPFSYSAAYLAQGSTEVRDIDHFINRSIRYSLIYIFEYDMYRELGLCFGLLLIWPNVLAWDKSLILF</sequence>
<dbReference type="Proteomes" id="UP000032142">
    <property type="component" value="Unassembled WGS sequence"/>
</dbReference>
<accession>A0A0B0N107</accession>
<comment type="caution">
    <text evidence="1">The sequence shown here is derived from an EMBL/GenBank/DDBJ whole genome shotgun (WGS) entry which is preliminary data.</text>
</comment>
<protein>
    <submittedName>
        <fullName evidence="1">Protein efr3</fullName>
    </submittedName>
</protein>
<dbReference type="AlphaFoldDB" id="A0A0B0N107"/>
<dbReference type="EMBL" id="JRRC01488312">
    <property type="protein sequence ID" value="KHG08078.1"/>
    <property type="molecule type" value="Genomic_DNA"/>
</dbReference>
<keyword evidence="2" id="KW-1185">Reference proteome</keyword>
<organism evidence="1 2">
    <name type="scientific">Gossypium arboreum</name>
    <name type="common">Tree cotton</name>
    <name type="synonym">Gossypium nanking</name>
    <dbReference type="NCBI Taxonomy" id="29729"/>
    <lineage>
        <taxon>Eukaryota</taxon>
        <taxon>Viridiplantae</taxon>
        <taxon>Streptophyta</taxon>
        <taxon>Embryophyta</taxon>
        <taxon>Tracheophyta</taxon>
        <taxon>Spermatophyta</taxon>
        <taxon>Magnoliopsida</taxon>
        <taxon>eudicotyledons</taxon>
        <taxon>Gunneridae</taxon>
        <taxon>Pentapetalae</taxon>
        <taxon>rosids</taxon>
        <taxon>malvids</taxon>
        <taxon>Malvales</taxon>
        <taxon>Malvaceae</taxon>
        <taxon>Malvoideae</taxon>
        <taxon>Gossypium</taxon>
    </lineage>
</organism>
<proteinExistence type="predicted"/>
<reference evidence="2" key="1">
    <citation type="submission" date="2014-09" db="EMBL/GenBank/DDBJ databases">
        <authorList>
            <person name="Mudge J."/>
            <person name="Ramaraj T."/>
            <person name="Lindquist I.E."/>
            <person name="Bharti A.K."/>
            <person name="Sundararajan A."/>
            <person name="Cameron C.T."/>
            <person name="Woodward J.E."/>
            <person name="May G.D."/>
            <person name="Brubaker C."/>
            <person name="Broadhvest J."/>
            <person name="Wilkins T.A."/>
        </authorList>
    </citation>
    <scope>NUCLEOTIDE SEQUENCE</scope>
    <source>
        <strain evidence="2">cv. AKA8401</strain>
    </source>
</reference>
<gene>
    <name evidence="1" type="ORF">F383_35035</name>
</gene>
<evidence type="ECO:0000313" key="1">
    <source>
        <dbReference type="EMBL" id="KHG08078.1"/>
    </source>
</evidence>
<evidence type="ECO:0000313" key="2">
    <source>
        <dbReference type="Proteomes" id="UP000032142"/>
    </source>
</evidence>
<name>A0A0B0N107_GOSAR</name>